<evidence type="ECO:0000256" key="2">
    <source>
        <dbReference type="ARBA" id="ARBA00022803"/>
    </source>
</evidence>
<organism evidence="5 6">
    <name type="scientific">Niveibacterium microcysteis</name>
    <dbReference type="NCBI Taxonomy" id="2811415"/>
    <lineage>
        <taxon>Bacteria</taxon>
        <taxon>Pseudomonadati</taxon>
        <taxon>Pseudomonadota</taxon>
        <taxon>Betaproteobacteria</taxon>
        <taxon>Rhodocyclales</taxon>
        <taxon>Rhodocyclaceae</taxon>
        <taxon>Niveibacterium</taxon>
    </lineage>
</organism>
<evidence type="ECO:0000313" key="6">
    <source>
        <dbReference type="Proteomes" id="UP000663570"/>
    </source>
</evidence>
<dbReference type="PANTHER" id="PTHR45586">
    <property type="entry name" value="TPR REPEAT-CONTAINING PROTEIN PA4667"/>
    <property type="match status" value="1"/>
</dbReference>
<evidence type="ECO:0000256" key="1">
    <source>
        <dbReference type="ARBA" id="ARBA00022737"/>
    </source>
</evidence>
<dbReference type="PROSITE" id="PS50005">
    <property type="entry name" value="TPR"/>
    <property type="match status" value="2"/>
</dbReference>
<dbReference type="RefSeq" id="WP_206255030.1">
    <property type="nucleotide sequence ID" value="NZ_CP071060.1"/>
</dbReference>
<accession>A0ABX7M906</accession>
<reference evidence="5 6" key="1">
    <citation type="submission" date="2021-02" db="EMBL/GenBank/DDBJ databases">
        <title>Niveibacterium changnyeongensis HC41.</title>
        <authorList>
            <person name="Kang M."/>
        </authorList>
    </citation>
    <scope>NUCLEOTIDE SEQUENCE [LARGE SCALE GENOMIC DNA]</scope>
    <source>
        <strain evidence="5 6">HC41</strain>
    </source>
</reference>
<dbReference type="SUPFAM" id="SSF48452">
    <property type="entry name" value="TPR-like"/>
    <property type="match status" value="2"/>
</dbReference>
<keyword evidence="6" id="KW-1185">Reference proteome</keyword>
<dbReference type="Pfam" id="PF13432">
    <property type="entry name" value="TPR_16"/>
    <property type="match status" value="4"/>
</dbReference>
<dbReference type="EMBL" id="CP071060">
    <property type="protein sequence ID" value="QSI77643.1"/>
    <property type="molecule type" value="Genomic_DNA"/>
</dbReference>
<dbReference type="SMART" id="SM00028">
    <property type="entry name" value="TPR"/>
    <property type="match status" value="7"/>
</dbReference>
<evidence type="ECO:0000256" key="4">
    <source>
        <dbReference type="SAM" id="SignalP"/>
    </source>
</evidence>
<dbReference type="PANTHER" id="PTHR45586:SF16">
    <property type="entry name" value="DOMAIN PROTEIN, PUTATIVE-RELATED"/>
    <property type="match status" value="1"/>
</dbReference>
<dbReference type="InterPro" id="IPR011990">
    <property type="entry name" value="TPR-like_helical_dom_sf"/>
</dbReference>
<feature type="repeat" description="TPR" evidence="3">
    <location>
        <begin position="430"/>
        <end position="463"/>
    </location>
</feature>
<dbReference type="InterPro" id="IPR051012">
    <property type="entry name" value="CellSynth/LPSAsmb/PSIAsmb"/>
</dbReference>
<keyword evidence="4" id="KW-0732">Signal</keyword>
<feature type="chain" id="PRO_5046366065" evidence="4">
    <location>
        <begin position="29"/>
        <end position="577"/>
    </location>
</feature>
<proteinExistence type="predicted"/>
<feature type="repeat" description="TPR" evidence="3">
    <location>
        <begin position="499"/>
        <end position="532"/>
    </location>
</feature>
<protein>
    <submittedName>
        <fullName evidence="5">Tetratricopeptide repeat protein</fullName>
    </submittedName>
</protein>
<feature type="signal peptide" evidence="4">
    <location>
        <begin position="1"/>
        <end position="28"/>
    </location>
</feature>
<name>A0ABX7M906_9RHOO</name>
<dbReference type="Proteomes" id="UP000663570">
    <property type="component" value="Chromosome"/>
</dbReference>
<dbReference type="Gene3D" id="1.25.40.10">
    <property type="entry name" value="Tetratricopeptide repeat domain"/>
    <property type="match status" value="3"/>
</dbReference>
<evidence type="ECO:0000256" key="3">
    <source>
        <dbReference type="PROSITE-ProRule" id="PRU00339"/>
    </source>
</evidence>
<evidence type="ECO:0000313" key="5">
    <source>
        <dbReference type="EMBL" id="QSI77643.1"/>
    </source>
</evidence>
<keyword evidence="1" id="KW-0677">Repeat</keyword>
<sequence>MSPRPLLKTVSRLVLGLCLGAGVFVARADEPAATQSAPAQSPAAEQASALTPQVLYQFLLAEIAGARGNLELASQGYLDLARKTQDARIAHRAAEIALYARRVPDALEAARLWNKLEPDNLQAVQMLAGLLAGGMGQLDELEPQLARILAKSPEGPAGLLMALNGTLQRYPDKAEVRRSVDRLTEPYLKLPEANFARAHAAFNAGDADAALASLDAALVRKSDWEPAALLKAQLQQQQGRTKDAIAFLAAFRSKQPQSVDIQHAYARLLAADRQYDAARVEFDKLVTLAPDNGEIGYTRALLLLQAGDANAAEAEFKRLLVLGKPDPDTVRMQIAQIQEEQKRIPEAILSYRAITGGAQRNSAWIRAALLQARGGDLAGARSELARLRAAEPKEANTFLLAEAQILRELDRAAEAYALLDAAIRKQPDQTELIYDRALLAERLGKYDEMERDLRRLIKLKPDEAQSYNALGYSFADRNIRLAEANTLIRKALELAPDDAFILDSMGWVLYRSGNLESAYEHLKRAFEVRPDPEIAAHIGEVLWMMGRQDDARKTWQDALAAHPQNEELAKVIKRFTP</sequence>
<dbReference type="InterPro" id="IPR019734">
    <property type="entry name" value="TPR_rpt"/>
</dbReference>
<gene>
    <name evidence="5" type="ORF">JY500_03005</name>
</gene>
<keyword evidence="2 3" id="KW-0802">TPR repeat</keyword>